<dbReference type="SMART" id="SM00347">
    <property type="entry name" value="HTH_MARR"/>
    <property type="match status" value="1"/>
</dbReference>
<comment type="caution">
    <text evidence="5">The sequence shown here is derived from an EMBL/GenBank/DDBJ whole genome shotgun (WGS) entry which is preliminary data.</text>
</comment>
<evidence type="ECO:0000259" key="4">
    <source>
        <dbReference type="PROSITE" id="PS50995"/>
    </source>
</evidence>
<accession>A0A848B6M8</accession>
<keyword evidence="6" id="KW-1185">Reference proteome</keyword>
<keyword evidence="1" id="KW-0805">Transcription regulation</keyword>
<dbReference type="GO" id="GO:0003700">
    <property type="term" value="F:DNA-binding transcription factor activity"/>
    <property type="evidence" value="ECO:0007669"/>
    <property type="project" value="InterPro"/>
</dbReference>
<dbReference type="GO" id="GO:0003677">
    <property type="term" value="F:DNA binding"/>
    <property type="evidence" value="ECO:0007669"/>
    <property type="project" value="UniProtKB-KW"/>
</dbReference>
<dbReference type="Pfam" id="PF01047">
    <property type="entry name" value="MarR"/>
    <property type="match status" value="1"/>
</dbReference>
<organism evidence="5 6">
    <name type="scientific">Selenomonas bovis</name>
    <dbReference type="NCBI Taxonomy" id="416586"/>
    <lineage>
        <taxon>Bacteria</taxon>
        <taxon>Bacillati</taxon>
        <taxon>Bacillota</taxon>
        <taxon>Negativicutes</taxon>
        <taxon>Selenomonadales</taxon>
        <taxon>Selenomonadaceae</taxon>
        <taxon>Selenomonas</taxon>
    </lineage>
</organism>
<protein>
    <submittedName>
        <fullName evidence="5">MarR family transcriptional regulator</fullName>
    </submittedName>
</protein>
<feature type="domain" description="HTH marR-type" evidence="4">
    <location>
        <begin position="1"/>
        <end position="135"/>
    </location>
</feature>
<dbReference type="PANTHER" id="PTHR42756:SF1">
    <property type="entry name" value="TRANSCRIPTIONAL REPRESSOR OF EMRAB OPERON"/>
    <property type="match status" value="1"/>
</dbReference>
<reference evidence="5 6" key="1">
    <citation type="submission" date="2020-04" db="EMBL/GenBank/DDBJ databases">
        <authorList>
            <person name="Hitch T.C.A."/>
            <person name="Wylensek D."/>
            <person name="Clavel T."/>
        </authorList>
    </citation>
    <scope>NUCLEOTIDE SEQUENCE [LARGE SCALE GENOMIC DNA]</scope>
    <source>
        <strain evidence="5 6">PG-130-P53-12</strain>
    </source>
</reference>
<dbReference type="PROSITE" id="PS50995">
    <property type="entry name" value="HTH_MARR_2"/>
    <property type="match status" value="1"/>
</dbReference>
<evidence type="ECO:0000313" key="6">
    <source>
        <dbReference type="Proteomes" id="UP000543804"/>
    </source>
</evidence>
<dbReference type="PRINTS" id="PR00598">
    <property type="entry name" value="HTHMARR"/>
</dbReference>
<evidence type="ECO:0000256" key="3">
    <source>
        <dbReference type="ARBA" id="ARBA00023163"/>
    </source>
</evidence>
<gene>
    <name evidence="5" type="ORF">HF878_09095</name>
</gene>
<evidence type="ECO:0000256" key="2">
    <source>
        <dbReference type="ARBA" id="ARBA00023125"/>
    </source>
</evidence>
<dbReference type="SUPFAM" id="SSF46785">
    <property type="entry name" value="Winged helix' DNA-binding domain"/>
    <property type="match status" value="1"/>
</dbReference>
<dbReference type="Gene3D" id="1.10.10.10">
    <property type="entry name" value="Winged helix-like DNA-binding domain superfamily/Winged helix DNA-binding domain"/>
    <property type="match status" value="1"/>
</dbReference>
<dbReference type="Proteomes" id="UP000543804">
    <property type="component" value="Unassembled WGS sequence"/>
</dbReference>
<dbReference type="PANTHER" id="PTHR42756">
    <property type="entry name" value="TRANSCRIPTIONAL REGULATOR, MARR"/>
    <property type="match status" value="1"/>
</dbReference>
<dbReference type="AlphaFoldDB" id="A0A848B6M8"/>
<sequence>MDYVSIGRCFTILHRRSQAFVTVACARLHLTYSEYVLMIRLYDAEGASQEELASMLYLDKAVVTRSLASLEQKGMARREQDGRDRRIKRIYPTEFAQTQKAYLQGIIRDWVRYLAAGMEQAEVETTIRGFHDAAKRACELRIPDDVARCLEKGE</sequence>
<proteinExistence type="predicted"/>
<dbReference type="InterPro" id="IPR000835">
    <property type="entry name" value="HTH_MarR-typ"/>
</dbReference>
<dbReference type="EMBL" id="JABAFA010000040">
    <property type="protein sequence ID" value="NMD99613.1"/>
    <property type="molecule type" value="Genomic_DNA"/>
</dbReference>
<name>A0A848B6M8_9FIRM</name>
<keyword evidence="2" id="KW-0238">DNA-binding</keyword>
<evidence type="ECO:0000256" key="1">
    <source>
        <dbReference type="ARBA" id="ARBA00023015"/>
    </source>
</evidence>
<dbReference type="InterPro" id="IPR036388">
    <property type="entry name" value="WH-like_DNA-bd_sf"/>
</dbReference>
<dbReference type="InterPro" id="IPR036390">
    <property type="entry name" value="WH_DNA-bd_sf"/>
</dbReference>
<evidence type="ECO:0000313" key="5">
    <source>
        <dbReference type="EMBL" id="NMD99613.1"/>
    </source>
</evidence>
<dbReference type="RefSeq" id="WP_170077886.1">
    <property type="nucleotide sequence ID" value="NZ_JABAFA010000040.1"/>
</dbReference>
<keyword evidence="3" id="KW-0804">Transcription</keyword>